<reference evidence="1 2" key="1">
    <citation type="journal article" date="2016" name="Genome Announc.">
        <title>Draft Genome Sequences of Five Rapidly Growing Mycobacterium Species, M. thermoresistibile, M. fortuitum subsp. acetamidolyticum, M. canariasense, M. brisbanense, and M. novocastrense.</title>
        <authorList>
            <person name="Katahira K."/>
            <person name="Ogura Y."/>
            <person name="Gotoh Y."/>
            <person name="Hayashi T."/>
        </authorList>
    </citation>
    <scope>NUCLEOTIDE SEQUENCE [LARGE SCALE GENOMIC DNA]</scope>
    <source>
        <strain evidence="1 2">JCM18114</strain>
    </source>
</reference>
<evidence type="ECO:0000313" key="1">
    <source>
        <dbReference type="EMBL" id="GAT12816.1"/>
    </source>
</evidence>
<protein>
    <submittedName>
        <fullName evidence="1">Uncharacterized protein</fullName>
    </submittedName>
</protein>
<dbReference type="EMBL" id="BCTA01000099">
    <property type="protein sequence ID" value="GAT12816.1"/>
    <property type="molecule type" value="Genomic_DNA"/>
</dbReference>
<name>A0ABQ0KUY6_MYCNV</name>
<evidence type="ECO:0000313" key="2">
    <source>
        <dbReference type="Proteomes" id="UP000069773"/>
    </source>
</evidence>
<proteinExistence type="predicted"/>
<comment type="caution">
    <text evidence="1">The sequence shown here is derived from an EMBL/GenBank/DDBJ whole genome shotgun (WGS) entry which is preliminary data.</text>
</comment>
<gene>
    <name evidence="1" type="ORF">RMCN_5949</name>
</gene>
<keyword evidence="2" id="KW-1185">Reference proteome</keyword>
<accession>A0ABQ0KUY6</accession>
<dbReference type="Proteomes" id="UP000069773">
    <property type="component" value="Unassembled WGS sequence"/>
</dbReference>
<organism evidence="1 2">
    <name type="scientific">Mycolicibacterium novocastrense</name>
    <name type="common">Mycobacterium novocastrense</name>
    <dbReference type="NCBI Taxonomy" id="59813"/>
    <lineage>
        <taxon>Bacteria</taxon>
        <taxon>Bacillati</taxon>
        <taxon>Actinomycetota</taxon>
        <taxon>Actinomycetes</taxon>
        <taxon>Mycobacteriales</taxon>
        <taxon>Mycobacteriaceae</taxon>
        <taxon>Mycolicibacterium</taxon>
    </lineage>
</organism>
<sequence>MGEVGDHDVRLATDALDLLGDFLELGLCARRDHHVRTGFGECERHRGTQAATGAGDHSDLIVEPESVKNHVSNPSLAGEP</sequence>